<sequence>MESKFLVETNGLAKANAELESLFDKAESTTYNNIIVHLNKILTLHSMLKSDRLQYYTELFSIHKERHSNSRRIARGGTPEMCAAVNTLKNNIVCCGMPHWPDENACCINDCHEACYRV</sequence>
<organism evidence="1 2">
    <name type="scientific">Globodera pallida</name>
    <name type="common">Potato cyst nematode worm</name>
    <name type="synonym">Heterodera pallida</name>
    <dbReference type="NCBI Taxonomy" id="36090"/>
    <lineage>
        <taxon>Eukaryota</taxon>
        <taxon>Metazoa</taxon>
        <taxon>Ecdysozoa</taxon>
        <taxon>Nematoda</taxon>
        <taxon>Chromadorea</taxon>
        <taxon>Rhabditida</taxon>
        <taxon>Tylenchina</taxon>
        <taxon>Tylenchomorpha</taxon>
        <taxon>Tylenchoidea</taxon>
        <taxon>Heteroderidae</taxon>
        <taxon>Heteroderinae</taxon>
        <taxon>Globodera</taxon>
    </lineage>
</organism>
<dbReference type="WBParaSite" id="GPLIN_000731300">
    <property type="protein sequence ID" value="GPLIN_000731300"/>
    <property type="gene ID" value="GPLIN_000731300"/>
</dbReference>
<accession>A0A183C369</accession>
<reference evidence="1" key="1">
    <citation type="submission" date="2014-05" db="EMBL/GenBank/DDBJ databases">
        <title>The genome and life-stage specific transcriptomes of Globodera pallida elucidate key aspects of plant parasitism by a cyst nematode.</title>
        <authorList>
            <person name="Cotton J.A."/>
            <person name="Lilley C.J."/>
            <person name="Jones L.M."/>
            <person name="Kikuchi T."/>
            <person name="Reid A.J."/>
            <person name="Thorpe P."/>
            <person name="Tsai I.J."/>
            <person name="Beasley H."/>
            <person name="Blok V."/>
            <person name="Cock P.J.A."/>
            <person name="Van den Akker S.E."/>
            <person name="Holroyd N."/>
            <person name="Hunt M."/>
            <person name="Mantelin S."/>
            <person name="Naghra H."/>
            <person name="Pain A."/>
            <person name="Palomares-Rius J.E."/>
            <person name="Zarowiecki M."/>
            <person name="Berriman M."/>
            <person name="Jones J.T."/>
            <person name="Urwin P.E."/>
        </authorList>
    </citation>
    <scope>NUCLEOTIDE SEQUENCE [LARGE SCALE GENOMIC DNA]</scope>
    <source>
        <strain evidence="1">Lindley</strain>
    </source>
</reference>
<dbReference type="AlphaFoldDB" id="A0A183C369"/>
<evidence type="ECO:0000313" key="2">
    <source>
        <dbReference type="WBParaSite" id="GPLIN_000731300"/>
    </source>
</evidence>
<proteinExistence type="predicted"/>
<protein>
    <submittedName>
        <fullName evidence="2">WAP domain-containing protein</fullName>
    </submittedName>
</protein>
<evidence type="ECO:0000313" key="1">
    <source>
        <dbReference type="Proteomes" id="UP000050741"/>
    </source>
</evidence>
<reference evidence="2" key="2">
    <citation type="submission" date="2016-06" db="UniProtKB">
        <authorList>
            <consortium name="WormBaseParasite"/>
        </authorList>
    </citation>
    <scope>IDENTIFICATION</scope>
</reference>
<dbReference type="Proteomes" id="UP000050741">
    <property type="component" value="Unassembled WGS sequence"/>
</dbReference>
<name>A0A183C369_GLOPA</name>
<keyword evidence="1" id="KW-1185">Reference proteome</keyword>